<sequence>MNPFLIVLLIILFPFFVWITGFLNACFFIPFFKEGEANDFLEAHGYKFIKCEEIKNDERHRLEENLINRLYSFKTYYQITAKSISDGSDKSFRLILLKTYLPFNIKRELYYFEQS</sequence>
<dbReference type="EMBL" id="FNCZ01000005">
    <property type="protein sequence ID" value="SDH88250.1"/>
    <property type="molecule type" value="Genomic_DNA"/>
</dbReference>
<keyword evidence="1" id="KW-0472">Membrane</keyword>
<dbReference type="AlphaFoldDB" id="A0A1G8G1T4"/>
<proteinExistence type="predicted"/>
<organism evidence="2 3">
    <name type="scientific">Winogradskyella thalassocola</name>
    <dbReference type="NCBI Taxonomy" id="262004"/>
    <lineage>
        <taxon>Bacteria</taxon>
        <taxon>Pseudomonadati</taxon>
        <taxon>Bacteroidota</taxon>
        <taxon>Flavobacteriia</taxon>
        <taxon>Flavobacteriales</taxon>
        <taxon>Flavobacteriaceae</taxon>
        <taxon>Winogradskyella</taxon>
    </lineage>
</organism>
<keyword evidence="1" id="KW-1133">Transmembrane helix</keyword>
<gene>
    <name evidence="2" type="ORF">SAMN04489796_10564</name>
</gene>
<keyword evidence="1" id="KW-0812">Transmembrane</keyword>
<keyword evidence="3" id="KW-1185">Reference proteome</keyword>
<accession>A0A1G8G1T4</accession>
<evidence type="ECO:0000313" key="3">
    <source>
        <dbReference type="Proteomes" id="UP000199492"/>
    </source>
</evidence>
<reference evidence="3" key="1">
    <citation type="submission" date="2016-10" db="EMBL/GenBank/DDBJ databases">
        <authorList>
            <person name="Varghese N."/>
            <person name="Submissions S."/>
        </authorList>
    </citation>
    <scope>NUCLEOTIDE SEQUENCE [LARGE SCALE GENOMIC DNA]</scope>
    <source>
        <strain evidence="3">DSM 15363</strain>
    </source>
</reference>
<protein>
    <submittedName>
        <fullName evidence="2">Uncharacterized protein</fullName>
    </submittedName>
</protein>
<dbReference type="RefSeq" id="WP_092468638.1">
    <property type="nucleotide sequence ID" value="NZ_FNCZ01000005.1"/>
</dbReference>
<evidence type="ECO:0000313" key="2">
    <source>
        <dbReference type="EMBL" id="SDH88250.1"/>
    </source>
</evidence>
<dbReference type="Proteomes" id="UP000199492">
    <property type="component" value="Unassembled WGS sequence"/>
</dbReference>
<feature type="transmembrane region" description="Helical" evidence="1">
    <location>
        <begin position="6"/>
        <end position="32"/>
    </location>
</feature>
<name>A0A1G8G1T4_9FLAO</name>
<evidence type="ECO:0000256" key="1">
    <source>
        <dbReference type="SAM" id="Phobius"/>
    </source>
</evidence>
<dbReference type="OrthoDB" id="9856891at2"/>